<reference evidence="1" key="1">
    <citation type="submission" date="2022-03" db="EMBL/GenBank/DDBJ databases">
        <title>ESBL-producing Moellerella wisconsensis and Escherichia marmotae isolated from wild game meat.</title>
        <authorList>
            <person name="Biggel M."/>
        </authorList>
    </citation>
    <scope>NUCLEOTIDE SEQUENCE</scope>
    <source>
        <strain evidence="1">W1</strain>
    </source>
</reference>
<keyword evidence="2" id="KW-1185">Reference proteome</keyword>
<protein>
    <submittedName>
        <fullName evidence="1">Uncharacterized protein</fullName>
    </submittedName>
</protein>
<name>A0ACD3Y9U7_9GAMM</name>
<proteinExistence type="predicted"/>
<accession>A0ACD3Y9U7</accession>
<dbReference type="EMBL" id="CP093255">
    <property type="protein sequence ID" value="UNH39927.1"/>
    <property type="molecule type" value="Genomic_DNA"/>
</dbReference>
<sequence length="168" mass="19277">MVHVSDFIPNNSAMPDAHEFFSTCCPLGGIGDRIWVRETFQVGLCTESTFAYKATHRPSDLDEGWSDVIKWRPSTQMPRWASRITLEITDVRVEHLQDISDQDALAEGIVTGRYGNDGNWQEGFYLPNNNQPYQTAKAAFCALWQSMYGVDSFYKNPWVWVVEFKKVK</sequence>
<evidence type="ECO:0000313" key="1">
    <source>
        <dbReference type="EMBL" id="UNH39927.1"/>
    </source>
</evidence>
<evidence type="ECO:0000313" key="2">
    <source>
        <dbReference type="Proteomes" id="UP000829420"/>
    </source>
</evidence>
<gene>
    <name evidence="1" type="ORF">MNY70_05655</name>
</gene>
<organism evidence="1 2">
    <name type="scientific">Moellerella wisconsensis</name>
    <dbReference type="NCBI Taxonomy" id="158849"/>
    <lineage>
        <taxon>Bacteria</taxon>
        <taxon>Pseudomonadati</taxon>
        <taxon>Pseudomonadota</taxon>
        <taxon>Gammaproteobacteria</taxon>
        <taxon>Enterobacterales</taxon>
        <taxon>Morganellaceae</taxon>
        <taxon>Moellerella</taxon>
    </lineage>
</organism>
<dbReference type="Proteomes" id="UP000829420">
    <property type="component" value="Chromosome"/>
</dbReference>